<sequence>MRRAQEAEPRVRAGVPRQPRRRGQQRAAVHREGDVDEDEYFVGGAESSGAGHGAGRCCHRGWRALALHNMGADARVSRGAPRKALLG</sequence>
<evidence type="ECO:0000313" key="2">
    <source>
        <dbReference type="EMBL" id="JAA81083.1"/>
    </source>
</evidence>
<organism evidence="2">
    <name type="scientific">Pararge aegeria</name>
    <name type="common">speckled wood butterfly</name>
    <dbReference type="NCBI Taxonomy" id="116150"/>
    <lineage>
        <taxon>Eukaryota</taxon>
        <taxon>Metazoa</taxon>
        <taxon>Ecdysozoa</taxon>
        <taxon>Arthropoda</taxon>
        <taxon>Hexapoda</taxon>
        <taxon>Insecta</taxon>
        <taxon>Pterygota</taxon>
        <taxon>Neoptera</taxon>
        <taxon>Endopterygota</taxon>
        <taxon>Lepidoptera</taxon>
        <taxon>Glossata</taxon>
        <taxon>Ditrysia</taxon>
        <taxon>Papilionoidea</taxon>
        <taxon>Nymphalidae</taxon>
        <taxon>Satyrinae</taxon>
        <taxon>Satyrini</taxon>
        <taxon>Parargina</taxon>
        <taxon>Pararge</taxon>
    </lineage>
</organism>
<accession>S4NZ60</accession>
<feature type="compositionally biased region" description="Basic and acidic residues" evidence="1">
    <location>
        <begin position="1"/>
        <end position="11"/>
    </location>
</feature>
<protein>
    <submittedName>
        <fullName evidence="2">Uncharacterized protein</fullName>
    </submittedName>
</protein>
<proteinExistence type="predicted"/>
<evidence type="ECO:0000256" key="1">
    <source>
        <dbReference type="SAM" id="MobiDB-lite"/>
    </source>
</evidence>
<reference evidence="2" key="2">
    <citation type="submission" date="2013-05" db="EMBL/GenBank/DDBJ databases">
        <authorList>
            <person name="Carter J.-M."/>
            <person name="Baker S.C."/>
            <person name="Pink R."/>
            <person name="Carter D.R.F."/>
            <person name="Collins A."/>
            <person name="Tomlin J."/>
            <person name="Gibbs M."/>
            <person name="Breuker C.J."/>
        </authorList>
    </citation>
    <scope>NUCLEOTIDE SEQUENCE</scope>
    <source>
        <tissue evidence="2">Ovary</tissue>
    </source>
</reference>
<feature type="non-terminal residue" evidence="2">
    <location>
        <position position="87"/>
    </location>
</feature>
<dbReference type="AlphaFoldDB" id="S4NZ60"/>
<reference evidence="2" key="1">
    <citation type="journal article" date="2013" name="BMC Genomics">
        <title>Unscrambling butterfly oogenesis.</title>
        <authorList>
            <person name="Carter J.M."/>
            <person name="Baker S.C."/>
            <person name="Pink R."/>
            <person name="Carter D.R."/>
            <person name="Collins A."/>
            <person name="Tomlin J."/>
            <person name="Gibbs M."/>
            <person name="Breuker C.J."/>
        </authorList>
    </citation>
    <scope>NUCLEOTIDE SEQUENCE</scope>
    <source>
        <tissue evidence="2">Ovary</tissue>
    </source>
</reference>
<name>S4NZ60_9NEOP</name>
<dbReference type="EMBL" id="GAIX01011477">
    <property type="protein sequence ID" value="JAA81083.1"/>
    <property type="molecule type" value="Transcribed_RNA"/>
</dbReference>
<feature type="region of interest" description="Disordered" evidence="1">
    <location>
        <begin position="1"/>
        <end position="35"/>
    </location>
</feature>